<dbReference type="OMA" id="CDKKAEY"/>
<gene>
    <name evidence="9" type="ORF">KI387_030742</name>
</gene>
<organism evidence="9 10">
    <name type="scientific">Taxus chinensis</name>
    <name type="common">Chinese yew</name>
    <name type="synonym">Taxus wallichiana var. chinensis</name>
    <dbReference type="NCBI Taxonomy" id="29808"/>
    <lineage>
        <taxon>Eukaryota</taxon>
        <taxon>Viridiplantae</taxon>
        <taxon>Streptophyta</taxon>
        <taxon>Embryophyta</taxon>
        <taxon>Tracheophyta</taxon>
        <taxon>Spermatophyta</taxon>
        <taxon>Pinopsida</taxon>
        <taxon>Pinidae</taxon>
        <taxon>Conifers II</taxon>
        <taxon>Cupressales</taxon>
        <taxon>Taxaceae</taxon>
        <taxon>Taxus</taxon>
    </lineage>
</organism>
<keyword evidence="10" id="KW-1185">Reference proteome</keyword>
<feature type="chain" id="PRO_5041365117" description="MD-2-related lipid-recognition domain-containing protein" evidence="7">
    <location>
        <begin position="30"/>
        <end position="162"/>
    </location>
</feature>
<dbReference type="PANTHER" id="PTHR11306:SF0">
    <property type="entry name" value="PHOSPHATIDYLGLYCEROL_PHOSPHATIDYLINOSITOL TRANSFER PROTEIN"/>
    <property type="match status" value="1"/>
</dbReference>
<comment type="subunit">
    <text evidence="3">Monomer.</text>
</comment>
<evidence type="ECO:0000256" key="6">
    <source>
        <dbReference type="ARBA" id="ARBA00023055"/>
    </source>
</evidence>
<keyword evidence="4" id="KW-0813">Transport</keyword>
<dbReference type="GO" id="GO:0015918">
    <property type="term" value="P:sterol transport"/>
    <property type="evidence" value="ECO:0007669"/>
    <property type="project" value="InterPro"/>
</dbReference>
<evidence type="ECO:0000256" key="2">
    <source>
        <dbReference type="ARBA" id="ARBA00006370"/>
    </source>
</evidence>
<accession>A0AA38CEH3</accession>
<comment type="similarity">
    <text evidence="2">Belongs to the NPC2 family.</text>
</comment>
<keyword evidence="5 7" id="KW-0732">Signal</keyword>
<evidence type="ECO:0000256" key="5">
    <source>
        <dbReference type="ARBA" id="ARBA00022729"/>
    </source>
</evidence>
<evidence type="ECO:0000313" key="10">
    <source>
        <dbReference type="Proteomes" id="UP000824469"/>
    </source>
</evidence>
<proteinExistence type="inferred from homology"/>
<keyword evidence="6" id="KW-0445">Lipid transport</keyword>
<dbReference type="InterPro" id="IPR039670">
    <property type="entry name" value="NPC2-like"/>
</dbReference>
<feature type="signal peptide" evidence="7">
    <location>
        <begin position="1"/>
        <end position="29"/>
    </location>
</feature>
<evidence type="ECO:0000256" key="4">
    <source>
        <dbReference type="ARBA" id="ARBA00022448"/>
    </source>
</evidence>
<dbReference type="Pfam" id="PF02221">
    <property type="entry name" value="E1_DerP2_DerF2"/>
    <property type="match status" value="1"/>
</dbReference>
<dbReference type="Proteomes" id="UP000824469">
    <property type="component" value="Unassembled WGS sequence"/>
</dbReference>
<evidence type="ECO:0000256" key="1">
    <source>
        <dbReference type="ARBA" id="ARBA00002053"/>
    </source>
</evidence>
<dbReference type="AlphaFoldDB" id="A0AA38CEH3"/>
<comment type="caution">
    <text evidence="9">The sequence shown here is derived from an EMBL/GenBank/DDBJ whole genome shotgun (WGS) entry which is preliminary data.</text>
</comment>
<dbReference type="InterPro" id="IPR014756">
    <property type="entry name" value="Ig_E-set"/>
</dbReference>
<reference evidence="9 10" key="1">
    <citation type="journal article" date="2021" name="Nat. Plants">
        <title>The Taxus genome provides insights into paclitaxel biosynthesis.</title>
        <authorList>
            <person name="Xiong X."/>
            <person name="Gou J."/>
            <person name="Liao Q."/>
            <person name="Li Y."/>
            <person name="Zhou Q."/>
            <person name="Bi G."/>
            <person name="Li C."/>
            <person name="Du R."/>
            <person name="Wang X."/>
            <person name="Sun T."/>
            <person name="Guo L."/>
            <person name="Liang H."/>
            <person name="Lu P."/>
            <person name="Wu Y."/>
            <person name="Zhang Z."/>
            <person name="Ro D.K."/>
            <person name="Shang Y."/>
            <person name="Huang S."/>
            <person name="Yan J."/>
        </authorList>
    </citation>
    <scope>NUCLEOTIDE SEQUENCE [LARGE SCALE GENOMIC DNA]</scope>
    <source>
        <strain evidence="9">Ta-2019</strain>
    </source>
</reference>
<evidence type="ECO:0000313" key="9">
    <source>
        <dbReference type="EMBL" id="KAH9299060.1"/>
    </source>
</evidence>
<name>A0AA38CEH3_TAXCH</name>
<feature type="non-terminal residue" evidence="9">
    <location>
        <position position="1"/>
    </location>
</feature>
<evidence type="ECO:0000256" key="7">
    <source>
        <dbReference type="SAM" id="SignalP"/>
    </source>
</evidence>
<dbReference type="InterPro" id="IPR003172">
    <property type="entry name" value="ML_dom"/>
</dbReference>
<dbReference type="SMART" id="SM00737">
    <property type="entry name" value="ML"/>
    <property type="match status" value="1"/>
</dbReference>
<evidence type="ECO:0000259" key="8">
    <source>
        <dbReference type="SMART" id="SM00737"/>
    </source>
</evidence>
<comment type="function">
    <text evidence="1">Catalyzes the intermembrane transfer of phosphatidylglycerol and phosphatidylinositol.</text>
</comment>
<evidence type="ECO:0000256" key="3">
    <source>
        <dbReference type="ARBA" id="ARBA00011245"/>
    </source>
</evidence>
<feature type="domain" description="MD-2-related lipid-recognition" evidence="8">
    <location>
        <begin position="32"/>
        <end position="152"/>
    </location>
</feature>
<sequence>NSGGMSKKVSCCVLLLVLVMCSSLQVSDAVNFWMCGTGTKKKYSVQVHSLTLNPDPIMKYKPATFNISAISRRNMSISGGKLEILVTWIGLKVYSETIDLCSTTSCPIKEGNFILTYTEHWPKFRHLVDYHKLQLQMFDEHSTELTCIDIGFHIKGDLLAKY</sequence>
<dbReference type="EMBL" id="JAHRHJ020000010">
    <property type="protein sequence ID" value="KAH9299060.1"/>
    <property type="molecule type" value="Genomic_DNA"/>
</dbReference>
<dbReference type="Gene3D" id="2.60.40.770">
    <property type="match status" value="1"/>
</dbReference>
<protein>
    <recommendedName>
        <fullName evidence="8">MD-2-related lipid-recognition domain-containing protein</fullName>
    </recommendedName>
</protein>
<dbReference type="GO" id="GO:0032934">
    <property type="term" value="F:sterol binding"/>
    <property type="evidence" value="ECO:0007669"/>
    <property type="project" value="InterPro"/>
</dbReference>
<dbReference type="SUPFAM" id="SSF81296">
    <property type="entry name" value="E set domains"/>
    <property type="match status" value="1"/>
</dbReference>
<dbReference type="PANTHER" id="PTHR11306">
    <property type="entry name" value="NIEMANN PICK TYPE C2 PROTEIN NPC2-RELATED"/>
    <property type="match status" value="1"/>
</dbReference>